<organism evidence="1 2">
    <name type="scientific">Deinococcus hopiensis KR-140</name>
    <dbReference type="NCBI Taxonomy" id="695939"/>
    <lineage>
        <taxon>Bacteria</taxon>
        <taxon>Thermotogati</taxon>
        <taxon>Deinococcota</taxon>
        <taxon>Deinococci</taxon>
        <taxon>Deinococcales</taxon>
        <taxon>Deinococcaceae</taxon>
        <taxon>Deinococcus</taxon>
    </lineage>
</organism>
<dbReference type="AlphaFoldDB" id="A0A1W1UD45"/>
<sequence>MALTLLVLAPTAQGKTFGHPANGYALGHPDGWPARPSFSETDVASGVPSPAGAVSMLTVVT</sequence>
<proteinExistence type="predicted"/>
<accession>A0A1W1UD45</accession>
<dbReference type="Proteomes" id="UP000192582">
    <property type="component" value="Unassembled WGS sequence"/>
</dbReference>
<dbReference type="EMBL" id="FWWU01000003">
    <property type="protein sequence ID" value="SMB79025.1"/>
    <property type="molecule type" value="Genomic_DNA"/>
</dbReference>
<dbReference type="RefSeq" id="WP_084045383.1">
    <property type="nucleotide sequence ID" value="NZ_FWWU01000003.1"/>
</dbReference>
<evidence type="ECO:0000313" key="1">
    <source>
        <dbReference type="EMBL" id="SMB79025.1"/>
    </source>
</evidence>
<keyword evidence="2" id="KW-1185">Reference proteome</keyword>
<name>A0A1W1UD45_9DEIO</name>
<protein>
    <submittedName>
        <fullName evidence="1">Uncharacterized protein</fullName>
    </submittedName>
</protein>
<evidence type="ECO:0000313" key="2">
    <source>
        <dbReference type="Proteomes" id="UP000192582"/>
    </source>
</evidence>
<gene>
    <name evidence="1" type="ORF">SAMN00790413_05733</name>
</gene>
<dbReference type="OrthoDB" id="10007656at2"/>
<reference evidence="1 2" key="1">
    <citation type="submission" date="2017-04" db="EMBL/GenBank/DDBJ databases">
        <authorList>
            <person name="Afonso C.L."/>
            <person name="Miller P.J."/>
            <person name="Scott M.A."/>
            <person name="Spackman E."/>
            <person name="Goraichik I."/>
            <person name="Dimitrov K.M."/>
            <person name="Suarez D.L."/>
            <person name="Swayne D.E."/>
        </authorList>
    </citation>
    <scope>NUCLEOTIDE SEQUENCE [LARGE SCALE GENOMIC DNA]</scope>
    <source>
        <strain evidence="1 2">KR-140</strain>
    </source>
</reference>